<keyword evidence="3" id="KW-1185">Reference proteome</keyword>
<evidence type="ECO:0000313" key="3">
    <source>
        <dbReference type="Proteomes" id="UP000314294"/>
    </source>
</evidence>
<organism evidence="2 3">
    <name type="scientific">Liparis tanakae</name>
    <name type="common">Tanaka's snailfish</name>
    <dbReference type="NCBI Taxonomy" id="230148"/>
    <lineage>
        <taxon>Eukaryota</taxon>
        <taxon>Metazoa</taxon>
        <taxon>Chordata</taxon>
        <taxon>Craniata</taxon>
        <taxon>Vertebrata</taxon>
        <taxon>Euteleostomi</taxon>
        <taxon>Actinopterygii</taxon>
        <taxon>Neopterygii</taxon>
        <taxon>Teleostei</taxon>
        <taxon>Neoteleostei</taxon>
        <taxon>Acanthomorphata</taxon>
        <taxon>Eupercaria</taxon>
        <taxon>Perciformes</taxon>
        <taxon>Cottioidei</taxon>
        <taxon>Cottales</taxon>
        <taxon>Liparidae</taxon>
        <taxon>Liparis</taxon>
    </lineage>
</organism>
<evidence type="ECO:0000256" key="1">
    <source>
        <dbReference type="SAM" id="MobiDB-lite"/>
    </source>
</evidence>
<protein>
    <submittedName>
        <fullName evidence="2">Uncharacterized protein</fullName>
    </submittedName>
</protein>
<feature type="region of interest" description="Disordered" evidence="1">
    <location>
        <begin position="38"/>
        <end position="61"/>
    </location>
</feature>
<proteinExistence type="predicted"/>
<comment type="caution">
    <text evidence="2">The sequence shown here is derived from an EMBL/GenBank/DDBJ whole genome shotgun (WGS) entry which is preliminary data.</text>
</comment>
<gene>
    <name evidence="2" type="ORF">EYF80_029046</name>
</gene>
<sequence length="61" mass="6957">MGVEERHGNGGRRGAKEFQLSLFRERAEHLSAIHHPTLPVRRPDSMRATKPPKKRGQALLF</sequence>
<dbReference type="AlphaFoldDB" id="A0A4Z2H7A4"/>
<accession>A0A4Z2H7A4</accession>
<reference evidence="2 3" key="1">
    <citation type="submission" date="2019-03" db="EMBL/GenBank/DDBJ databases">
        <title>First draft genome of Liparis tanakae, snailfish: a comprehensive survey of snailfish specific genes.</title>
        <authorList>
            <person name="Kim W."/>
            <person name="Song I."/>
            <person name="Jeong J.-H."/>
            <person name="Kim D."/>
            <person name="Kim S."/>
            <person name="Ryu S."/>
            <person name="Song J.Y."/>
            <person name="Lee S.K."/>
        </authorList>
    </citation>
    <scope>NUCLEOTIDE SEQUENCE [LARGE SCALE GENOMIC DNA]</scope>
    <source>
        <tissue evidence="2">Muscle</tissue>
    </source>
</reference>
<dbReference type="Proteomes" id="UP000314294">
    <property type="component" value="Unassembled WGS sequence"/>
</dbReference>
<evidence type="ECO:0000313" key="2">
    <source>
        <dbReference type="EMBL" id="TNN60702.1"/>
    </source>
</evidence>
<dbReference type="EMBL" id="SRLO01000329">
    <property type="protein sequence ID" value="TNN60702.1"/>
    <property type="molecule type" value="Genomic_DNA"/>
</dbReference>
<name>A0A4Z2H7A4_9TELE</name>
<feature type="compositionally biased region" description="Basic residues" evidence="1">
    <location>
        <begin position="50"/>
        <end position="61"/>
    </location>
</feature>